<gene>
    <name evidence="2" type="ORF">SAMN05216462_3212</name>
</gene>
<dbReference type="AlphaFoldDB" id="A0A1H4FAY7"/>
<dbReference type="InterPro" id="IPR011256">
    <property type="entry name" value="Reg_factor_effector_dom_sf"/>
</dbReference>
<evidence type="ECO:0000259" key="1">
    <source>
        <dbReference type="Pfam" id="PF06445"/>
    </source>
</evidence>
<sequence>MKHEIITLENVQIIGMAKEIAFCKGQEECPKFWGEYVERIIKPVFMEHKAPDAFQQAAIDNGVGEFGLCTCDIPNHNCATCAEQNFGACSSKTFTYVIGGVYKGGCVPEGMKLFPIRSGKWLKVHFEGGMKAFQQQFQKFYKEWLPQHPEFHCPNNAMTMEWYNGTDIDSPDFQCGVMMPLDTMNMLNPC</sequence>
<dbReference type="GO" id="GO:0003677">
    <property type="term" value="F:DNA binding"/>
    <property type="evidence" value="ECO:0007669"/>
    <property type="project" value="UniProtKB-KW"/>
</dbReference>
<organism evidence="2 3">
    <name type="scientific">Xylanibacter ruminicola</name>
    <name type="common">Prevotella ruminicola</name>
    <dbReference type="NCBI Taxonomy" id="839"/>
    <lineage>
        <taxon>Bacteria</taxon>
        <taxon>Pseudomonadati</taxon>
        <taxon>Bacteroidota</taxon>
        <taxon>Bacteroidia</taxon>
        <taxon>Bacteroidales</taxon>
        <taxon>Prevotellaceae</taxon>
        <taxon>Xylanibacter</taxon>
    </lineage>
</organism>
<protein>
    <submittedName>
        <fullName evidence="2">Predicted transcriptional regulator YdeE, contains AraC-type DNA-binding domain</fullName>
    </submittedName>
</protein>
<dbReference type="Gene3D" id="3.20.80.10">
    <property type="entry name" value="Regulatory factor, effector binding domain"/>
    <property type="match status" value="1"/>
</dbReference>
<dbReference type="EMBL" id="FNRF01000009">
    <property type="protein sequence ID" value="SEA94445.1"/>
    <property type="molecule type" value="Genomic_DNA"/>
</dbReference>
<feature type="domain" description="GyrI-like small molecule binding" evidence="1">
    <location>
        <begin position="1"/>
        <end position="150"/>
    </location>
</feature>
<evidence type="ECO:0000313" key="2">
    <source>
        <dbReference type="EMBL" id="SEA94445.1"/>
    </source>
</evidence>
<keyword evidence="2" id="KW-0238">DNA-binding</keyword>
<dbReference type="OrthoDB" id="9801123at2"/>
<dbReference type="InterPro" id="IPR029442">
    <property type="entry name" value="GyrI-like"/>
</dbReference>
<name>A0A1H4FAY7_XYLRU</name>
<dbReference type="Proteomes" id="UP000182257">
    <property type="component" value="Unassembled WGS sequence"/>
</dbReference>
<accession>A0A1H4FAY7</accession>
<evidence type="ECO:0000313" key="3">
    <source>
        <dbReference type="Proteomes" id="UP000182257"/>
    </source>
</evidence>
<dbReference type="RefSeq" id="WP_074762366.1">
    <property type="nucleotide sequence ID" value="NZ_FNRF01000009.1"/>
</dbReference>
<dbReference type="SUPFAM" id="SSF55136">
    <property type="entry name" value="Probable bacterial effector-binding domain"/>
    <property type="match status" value="1"/>
</dbReference>
<dbReference type="Pfam" id="PF06445">
    <property type="entry name" value="GyrI-like"/>
    <property type="match status" value="1"/>
</dbReference>
<reference evidence="2 3" key="1">
    <citation type="submission" date="2016-10" db="EMBL/GenBank/DDBJ databases">
        <authorList>
            <person name="de Groot N.N."/>
        </authorList>
    </citation>
    <scope>NUCLEOTIDE SEQUENCE [LARGE SCALE GENOMIC DNA]</scope>
    <source>
        <strain evidence="2 3">D31d</strain>
    </source>
</reference>
<proteinExistence type="predicted"/>